<dbReference type="GO" id="GO:0055129">
    <property type="term" value="P:L-proline biosynthetic process"/>
    <property type="evidence" value="ECO:0007669"/>
    <property type="project" value="UniProtKB-UniRule"/>
</dbReference>
<name>A0A2W5UD35_CERSP</name>
<evidence type="ECO:0000256" key="2">
    <source>
        <dbReference type="ARBA" id="ARBA00023002"/>
    </source>
</evidence>
<evidence type="ECO:0000313" key="7">
    <source>
        <dbReference type="Proteomes" id="UP000248975"/>
    </source>
</evidence>
<comment type="caution">
    <text evidence="6">The sequence shown here is derived from an EMBL/GenBank/DDBJ whole genome shotgun (WGS) entry which is preliminary data.</text>
</comment>
<comment type="catalytic activity">
    <reaction evidence="3">
        <text>L-proline + NAD(+) = (S)-1-pyrroline-5-carboxylate + NADH + 2 H(+)</text>
        <dbReference type="Rhea" id="RHEA:14105"/>
        <dbReference type="ChEBI" id="CHEBI:15378"/>
        <dbReference type="ChEBI" id="CHEBI:17388"/>
        <dbReference type="ChEBI" id="CHEBI:57540"/>
        <dbReference type="ChEBI" id="CHEBI:57945"/>
        <dbReference type="ChEBI" id="CHEBI:60039"/>
        <dbReference type="EC" id="1.5.1.2"/>
    </reaction>
</comment>
<organism evidence="6 7">
    <name type="scientific">Cereibacter sphaeroides</name>
    <name type="common">Rhodobacter sphaeroides</name>
    <dbReference type="NCBI Taxonomy" id="1063"/>
    <lineage>
        <taxon>Bacteria</taxon>
        <taxon>Pseudomonadati</taxon>
        <taxon>Pseudomonadota</taxon>
        <taxon>Alphaproteobacteria</taxon>
        <taxon>Rhodobacterales</taxon>
        <taxon>Paracoccaceae</taxon>
        <taxon>Cereibacter</taxon>
    </lineage>
</organism>
<comment type="subcellular location">
    <subcellularLocation>
        <location evidence="3">Cytoplasm</location>
    </subcellularLocation>
</comment>
<dbReference type="SUPFAM" id="SSF48179">
    <property type="entry name" value="6-phosphogluconate dehydrogenase C-terminal domain-like"/>
    <property type="match status" value="1"/>
</dbReference>
<keyword evidence="3 4" id="KW-0521">NADP</keyword>
<dbReference type="Gene3D" id="3.40.50.720">
    <property type="entry name" value="NAD(P)-binding Rossmann-like Domain"/>
    <property type="match status" value="1"/>
</dbReference>
<protein>
    <recommendedName>
        <fullName evidence="3">Pyrroline-5-carboxylate reductase</fullName>
        <shortName evidence="3">P5C reductase</shortName>
        <shortName evidence="3">P5CR</shortName>
        <ecNumber evidence="3">1.5.1.2</ecNumber>
    </recommendedName>
    <alternativeName>
        <fullName evidence="3">PCA reductase</fullName>
    </alternativeName>
</protein>
<dbReference type="AlphaFoldDB" id="A0A2W5UD35"/>
<dbReference type="PANTHER" id="PTHR11645">
    <property type="entry name" value="PYRROLINE-5-CARBOXYLATE REDUCTASE"/>
    <property type="match status" value="1"/>
</dbReference>
<keyword evidence="2 3" id="KW-0560">Oxidoreductase</keyword>
<dbReference type="PANTHER" id="PTHR11645:SF0">
    <property type="entry name" value="PYRROLINE-5-CARBOXYLATE REDUCTASE 3"/>
    <property type="match status" value="1"/>
</dbReference>
<gene>
    <name evidence="3" type="primary">proC</name>
    <name evidence="6" type="ORF">DI533_17870</name>
</gene>
<dbReference type="SUPFAM" id="SSF51735">
    <property type="entry name" value="NAD(P)-binding Rossmann-fold domains"/>
    <property type="match status" value="1"/>
</dbReference>
<dbReference type="Proteomes" id="UP000248975">
    <property type="component" value="Unassembled WGS sequence"/>
</dbReference>
<feature type="binding site" evidence="4">
    <location>
        <begin position="6"/>
        <end position="12"/>
    </location>
    <ligand>
        <name>NADP(+)</name>
        <dbReference type="ChEBI" id="CHEBI:58349"/>
    </ligand>
</feature>
<comment type="pathway">
    <text evidence="3">Amino-acid biosynthesis; L-proline biosynthesis; L-proline from L-glutamate 5-semialdehyde: step 1/1.</text>
</comment>
<dbReference type="Gene3D" id="1.10.3730.10">
    <property type="entry name" value="ProC C-terminal domain-like"/>
    <property type="match status" value="1"/>
</dbReference>
<dbReference type="InterPro" id="IPR000304">
    <property type="entry name" value="Pyrroline-COOH_reductase"/>
</dbReference>
<evidence type="ECO:0000256" key="4">
    <source>
        <dbReference type="PIRSR" id="PIRSR000193-1"/>
    </source>
</evidence>
<comment type="function">
    <text evidence="3">Catalyzes the reduction of 1-pyrroline-5-carboxylate (PCA) to L-proline.</text>
</comment>
<keyword evidence="3" id="KW-0963">Cytoplasm</keyword>
<feature type="domain" description="Pyrroline-5-carboxylate reductase dimerisation" evidence="5">
    <location>
        <begin position="153"/>
        <end position="257"/>
    </location>
</feature>
<evidence type="ECO:0000256" key="3">
    <source>
        <dbReference type="HAMAP-Rule" id="MF_01925"/>
    </source>
</evidence>
<evidence type="ECO:0000313" key="6">
    <source>
        <dbReference type="EMBL" id="PZQ95900.1"/>
    </source>
</evidence>
<dbReference type="InterPro" id="IPR036291">
    <property type="entry name" value="NAD(P)-bd_dom_sf"/>
</dbReference>
<dbReference type="EMBL" id="QFQS01000005">
    <property type="protein sequence ID" value="PZQ95900.1"/>
    <property type="molecule type" value="Genomic_DNA"/>
</dbReference>
<accession>A0A2W5UD35</accession>
<keyword evidence="3" id="KW-0028">Amino-acid biosynthesis</keyword>
<dbReference type="InterPro" id="IPR029036">
    <property type="entry name" value="P5CR_dimer"/>
</dbReference>
<dbReference type="InterPro" id="IPR008927">
    <property type="entry name" value="6-PGluconate_DH-like_C_sf"/>
</dbReference>
<dbReference type="GO" id="GO:0004735">
    <property type="term" value="F:pyrroline-5-carboxylate reductase activity"/>
    <property type="evidence" value="ECO:0007669"/>
    <property type="project" value="UniProtKB-UniRule"/>
</dbReference>
<evidence type="ECO:0000256" key="1">
    <source>
        <dbReference type="ARBA" id="ARBA00005525"/>
    </source>
</evidence>
<dbReference type="EC" id="1.5.1.2" evidence="3"/>
<dbReference type="UniPathway" id="UPA00098">
    <property type="reaction ID" value="UER00361"/>
</dbReference>
<dbReference type="GO" id="GO:0005737">
    <property type="term" value="C:cytoplasm"/>
    <property type="evidence" value="ECO:0007669"/>
    <property type="project" value="UniProtKB-SubCell"/>
</dbReference>
<dbReference type="HAMAP" id="MF_01925">
    <property type="entry name" value="P5C_reductase"/>
    <property type="match status" value="1"/>
</dbReference>
<comment type="catalytic activity">
    <reaction evidence="3">
        <text>L-proline + NADP(+) = (S)-1-pyrroline-5-carboxylate + NADPH + 2 H(+)</text>
        <dbReference type="Rhea" id="RHEA:14109"/>
        <dbReference type="ChEBI" id="CHEBI:15378"/>
        <dbReference type="ChEBI" id="CHEBI:17388"/>
        <dbReference type="ChEBI" id="CHEBI:57783"/>
        <dbReference type="ChEBI" id="CHEBI:58349"/>
        <dbReference type="ChEBI" id="CHEBI:60039"/>
        <dbReference type="EC" id="1.5.1.2"/>
    </reaction>
</comment>
<comment type="similarity">
    <text evidence="1 3">Belongs to the pyrroline-5-carboxylate reductase family.</text>
</comment>
<dbReference type="PIRSF" id="PIRSF000193">
    <property type="entry name" value="Pyrrol-5-carb_rd"/>
    <property type="match status" value="1"/>
</dbReference>
<keyword evidence="3" id="KW-0641">Proline biosynthesis</keyword>
<sequence length="267" mass="27957">MRLGIIGATGWLGSALGRFVLETRFVAPGDLVLLNRSGPQLPYHGCSEVIWAADAADLVAKSDVVVLSVRPADWSPLQLDARGRLVVSFMAGVEIDALSVGGGRIVRAMPNAASEIRASYTPWFAAPDVSVADKQVVRGLLSCIGTEDELAAERHIDVMTAVPGSGAAYPALMALAMMEFMRSQNVAEPIARRAVEGTVCGGARLLEGRIGEADHIIAAYRDYKGVTAAGIDAAEAAGFPAAVVKALQAATQTAARMNKSFAPPKKD</sequence>
<proteinExistence type="inferred from homology"/>
<evidence type="ECO:0000259" key="5">
    <source>
        <dbReference type="Pfam" id="PF14748"/>
    </source>
</evidence>
<reference evidence="6 7" key="1">
    <citation type="submission" date="2017-08" db="EMBL/GenBank/DDBJ databases">
        <title>Infants hospitalized years apart are colonized by the same room-sourced microbial strains.</title>
        <authorList>
            <person name="Brooks B."/>
            <person name="Olm M.R."/>
            <person name="Firek B.A."/>
            <person name="Baker R."/>
            <person name="Thomas B.C."/>
            <person name="Morowitz M.J."/>
            <person name="Banfield J.F."/>
        </authorList>
    </citation>
    <scope>NUCLEOTIDE SEQUENCE [LARGE SCALE GENOMIC DNA]</scope>
    <source>
        <strain evidence="6">S2_003_000_R2_11</strain>
    </source>
</reference>
<dbReference type="Pfam" id="PF14748">
    <property type="entry name" value="P5CR_dimer"/>
    <property type="match status" value="1"/>
</dbReference>